<dbReference type="InterPro" id="IPR001347">
    <property type="entry name" value="SIS_dom"/>
</dbReference>
<feature type="domain" description="SIS" evidence="1">
    <location>
        <begin position="31"/>
        <end position="189"/>
    </location>
</feature>
<comment type="caution">
    <text evidence="2">The sequence shown here is derived from an EMBL/GenBank/DDBJ whole genome shotgun (WGS) entry which is preliminary data.</text>
</comment>
<dbReference type="PANTHER" id="PTHR30390:SF6">
    <property type="entry name" value="DNAA INITIATOR-ASSOCIATING PROTEIN DIAA"/>
    <property type="match status" value="1"/>
</dbReference>
<dbReference type="Pfam" id="PF13580">
    <property type="entry name" value="SIS_2"/>
    <property type="match status" value="1"/>
</dbReference>
<dbReference type="GO" id="GO:0097367">
    <property type="term" value="F:carbohydrate derivative binding"/>
    <property type="evidence" value="ECO:0007669"/>
    <property type="project" value="InterPro"/>
</dbReference>
<dbReference type="Proteomes" id="UP000238426">
    <property type="component" value="Unassembled WGS sequence"/>
</dbReference>
<dbReference type="InterPro" id="IPR046348">
    <property type="entry name" value="SIS_dom_sf"/>
</dbReference>
<gene>
    <name evidence="2" type="ORF">C7H52_04790</name>
</gene>
<reference evidence="2 3" key="1">
    <citation type="submission" date="2018-03" db="EMBL/GenBank/DDBJ databases">
        <title>Mesoflavibacter sp. HG37 and Mesoflavibacter sp. HG96 sp.nov., two marine bacteria isolated from seawater of Western Pacific Ocean.</title>
        <authorList>
            <person name="Cheng H."/>
            <person name="Wu Y.-H."/>
            <person name="Guo L.-L."/>
            <person name="Xu X.-W."/>
        </authorList>
    </citation>
    <scope>NUCLEOTIDE SEQUENCE [LARGE SCALE GENOMIC DNA]</scope>
    <source>
        <strain evidence="2 3">KCTC 32269</strain>
    </source>
</reference>
<dbReference type="SUPFAM" id="SSF53697">
    <property type="entry name" value="SIS domain"/>
    <property type="match status" value="1"/>
</dbReference>
<dbReference type="Gene3D" id="3.40.50.10490">
    <property type="entry name" value="Glucose-6-phosphate isomerase like protein, domain 1"/>
    <property type="match status" value="1"/>
</dbReference>
<dbReference type="InterPro" id="IPR035461">
    <property type="entry name" value="GmhA/DiaA"/>
</dbReference>
<name>A0A2T1NDT0_9FLAO</name>
<sequence>MITKNLEAHIQTLEQTINANKSNMELIANTCIKRLEIGGKIIILGNGGSAADAQHMAAELVGNFSNKKRQPLAAIALTTDTSVLTSICNDYSFEDVFSRQINALASPKDVVIGITTSGKSANVLKALKLAKEKKCFVVGLSGKSVDEISSVCDINIAVSSFQTSRIQEVHLFIEHSICELIDNHFVSKL</sequence>
<evidence type="ECO:0000259" key="1">
    <source>
        <dbReference type="PROSITE" id="PS51464"/>
    </source>
</evidence>
<evidence type="ECO:0000313" key="2">
    <source>
        <dbReference type="EMBL" id="PSG90603.1"/>
    </source>
</evidence>
<dbReference type="PROSITE" id="PS51464">
    <property type="entry name" value="SIS"/>
    <property type="match status" value="1"/>
</dbReference>
<dbReference type="RefSeq" id="WP_106462743.1">
    <property type="nucleotide sequence ID" value="NZ_PXOQ01000007.1"/>
</dbReference>
<dbReference type="GO" id="GO:1901135">
    <property type="term" value="P:carbohydrate derivative metabolic process"/>
    <property type="evidence" value="ECO:0007669"/>
    <property type="project" value="InterPro"/>
</dbReference>
<proteinExistence type="predicted"/>
<dbReference type="OrthoDB" id="9781311at2"/>
<dbReference type="PANTHER" id="PTHR30390">
    <property type="entry name" value="SEDOHEPTULOSE 7-PHOSPHATE ISOMERASE / DNAA INITIATOR-ASSOCIATING FACTOR FOR REPLICATION INITIATION"/>
    <property type="match status" value="1"/>
</dbReference>
<protein>
    <submittedName>
        <fullName evidence="2">Phosphoheptose isomerase</fullName>
    </submittedName>
</protein>
<dbReference type="AlphaFoldDB" id="A0A2T1NDT0"/>
<dbReference type="GO" id="GO:0016853">
    <property type="term" value="F:isomerase activity"/>
    <property type="evidence" value="ECO:0007669"/>
    <property type="project" value="UniProtKB-KW"/>
</dbReference>
<dbReference type="InterPro" id="IPR050099">
    <property type="entry name" value="SIS_GmhA/DiaA_subfam"/>
</dbReference>
<dbReference type="CDD" id="cd05006">
    <property type="entry name" value="SIS_GmhA"/>
    <property type="match status" value="1"/>
</dbReference>
<keyword evidence="2" id="KW-0413">Isomerase</keyword>
<dbReference type="EMBL" id="PXOQ01000007">
    <property type="protein sequence ID" value="PSG90603.1"/>
    <property type="molecule type" value="Genomic_DNA"/>
</dbReference>
<evidence type="ECO:0000313" key="3">
    <source>
        <dbReference type="Proteomes" id="UP000238426"/>
    </source>
</evidence>
<organism evidence="2 3">
    <name type="scientific">Aurantibacter aestuarii</name>
    <dbReference type="NCBI Taxonomy" id="1266046"/>
    <lineage>
        <taxon>Bacteria</taxon>
        <taxon>Pseudomonadati</taxon>
        <taxon>Bacteroidota</taxon>
        <taxon>Flavobacteriia</taxon>
        <taxon>Flavobacteriales</taxon>
        <taxon>Flavobacteriaceae</taxon>
        <taxon>Aurantibacter</taxon>
    </lineage>
</organism>
<keyword evidence="3" id="KW-1185">Reference proteome</keyword>
<accession>A0A2T1NDT0</accession>